<keyword evidence="1" id="KW-1133">Transmembrane helix</keyword>
<keyword evidence="3" id="KW-1185">Reference proteome</keyword>
<evidence type="ECO:0008006" key="4">
    <source>
        <dbReference type="Google" id="ProtNLM"/>
    </source>
</evidence>
<dbReference type="PATRIC" id="fig|1218492.5.peg.1457"/>
<organism evidence="2 3">
    <name type="scientific">Bombilactobacillus mellifer</name>
    <dbReference type="NCBI Taxonomy" id="1218492"/>
    <lineage>
        <taxon>Bacteria</taxon>
        <taxon>Bacillati</taxon>
        <taxon>Bacillota</taxon>
        <taxon>Bacilli</taxon>
        <taxon>Lactobacillales</taxon>
        <taxon>Lactobacillaceae</taxon>
        <taxon>Bombilactobacillus</taxon>
    </lineage>
</organism>
<gene>
    <name evidence="2" type="ORF">JG30_14060</name>
</gene>
<feature type="transmembrane region" description="Helical" evidence="1">
    <location>
        <begin position="27"/>
        <end position="46"/>
    </location>
</feature>
<comment type="caution">
    <text evidence="2">The sequence shown here is derived from an EMBL/GenBank/DDBJ whole genome shotgun (WGS) entry which is preliminary data.</text>
</comment>
<keyword evidence="1" id="KW-0472">Membrane</keyword>
<keyword evidence="1" id="KW-0812">Transmembrane</keyword>
<dbReference type="Proteomes" id="UP000033558">
    <property type="component" value="Unassembled WGS sequence"/>
</dbReference>
<dbReference type="RefSeq" id="WP_046317500.1">
    <property type="nucleotide sequence ID" value="NZ_JBHSZT010000005.1"/>
</dbReference>
<dbReference type="HOGENOM" id="CLU_096771_0_0_9"/>
<dbReference type="AlphaFoldDB" id="A0A0F4LPH0"/>
<proteinExistence type="predicted"/>
<dbReference type="STRING" id="1218492.JG30_14060"/>
<protein>
    <recommendedName>
        <fullName evidence="4">DUF4811 domain-containing protein</fullName>
    </recommendedName>
</protein>
<evidence type="ECO:0000313" key="3">
    <source>
        <dbReference type="Proteomes" id="UP000033558"/>
    </source>
</evidence>
<accession>A0A0F4LPH0</accession>
<dbReference type="Pfam" id="PF16069">
    <property type="entry name" value="DUF4811"/>
    <property type="match status" value="1"/>
</dbReference>
<reference evidence="2 3" key="1">
    <citation type="submission" date="2015-01" db="EMBL/GenBank/DDBJ databases">
        <title>Comparative genomics of the lactic acid bacteria isolated from the honey bee gut.</title>
        <authorList>
            <person name="Ellegaard K.M."/>
            <person name="Tamarit D."/>
            <person name="Javelind E."/>
            <person name="Olofsson T."/>
            <person name="Andersson S.G."/>
            <person name="Vasquez A."/>
        </authorList>
    </citation>
    <scope>NUCLEOTIDE SEQUENCE [LARGE SCALE GENOMIC DNA]</scope>
    <source>
        <strain evidence="2 3">Bin4</strain>
    </source>
</reference>
<evidence type="ECO:0000313" key="2">
    <source>
        <dbReference type="EMBL" id="KJY60717.1"/>
    </source>
</evidence>
<evidence type="ECO:0000256" key="1">
    <source>
        <dbReference type="SAM" id="Phobius"/>
    </source>
</evidence>
<name>A0A0F4LPH0_9LACO</name>
<dbReference type="OrthoDB" id="2249491at2"/>
<dbReference type="InterPro" id="IPR032083">
    <property type="entry name" value="DUF4811"/>
</dbReference>
<sequence length="235" mass="27188">MIIILLVIVTLIGYFGGVYLRNRRIGNWTRGICDGLIVIILVAIIGNSTYHWGMKKVTQVQTVPLESSLSATHLSALLYRDLGTAHQERVYLYRVPGSTKPQATKTTTATWKVHTTQRSTAQLETRRQEWVYSNGWSRFLFGIANNDHELIQRHYNFKIPQTWLVLSTQQAQKLQRKLQNPAIRSQVTSQIQQQVQQSLAEAVKQQPQLTSQQRQQLIRYNQQRFQKQAYQALIK</sequence>
<dbReference type="EMBL" id="JXJQ01000010">
    <property type="protein sequence ID" value="KJY60717.1"/>
    <property type="molecule type" value="Genomic_DNA"/>
</dbReference>